<evidence type="ECO:0000313" key="1">
    <source>
        <dbReference type="EMBL" id="KOF15562.1"/>
    </source>
</evidence>
<dbReference type="EMBL" id="LGAP01000018">
    <property type="protein sequence ID" value="KOF15562.1"/>
    <property type="molecule type" value="Genomic_DNA"/>
</dbReference>
<name>A0A0L8BLJ8_ENSAD</name>
<comment type="caution">
    <text evidence="1">The sequence shown here is derived from an EMBL/GenBank/DDBJ whole genome shotgun (WGS) entry which is preliminary data.</text>
</comment>
<dbReference type="PATRIC" id="fig|106592.7.peg.2388"/>
<evidence type="ECO:0000313" key="2">
    <source>
        <dbReference type="Proteomes" id="UP000037425"/>
    </source>
</evidence>
<accession>A0A0L8BLJ8</accession>
<sequence length="95" mass="10495">MANGIFGTITARKYSLAQARQAREDILNRRFPQVEICGAIAITLKRSIIAPSVNSNAQTGSLHRRSVLIRRSFLRLLLADPIHETFPQALMPAPG</sequence>
<dbReference type="RefSeq" id="WP_053251059.1">
    <property type="nucleotide sequence ID" value="NZ_LGAP01000018.1"/>
</dbReference>
<proteinExistence type="predicted"/>
<dbReference type="AlphaFoldDB" id="A0A0L8BLJ8"/>
<dbReference type="OrthoDB" id="2270427at2"/>
<organism evidence="1 2">
    <name type="scientific">Ensifer adhaerens</name>
    <name type="common">Sinorhizobium morelense</name>
    <dbReference type="NCBI Taxonomy" id="106592"/>
    <lineage>
        <taxon>Bacteria</taxon>
        <taxon>Pseudomonadati</taxon>
        <taxon>Pseudomonadota</taxon>
        <taxon>Alphaproteobacteria</taxon>
        <taxon>Hyphomicrobiales</taxon>
        <taxon>Rhizobiaceae</taxon>
        <taxon>Sinorhizobium/Ensifer group</taxon>
        <taxon>Ensifer</taxon>
    </lineage>
</organism>
<dbReference type="Proteomes" id="UP000037425">
    <property type="component" value="Unassembled WGS sequence"/>
</dbReference>
<protein>
    <submittedName>
        <fullName evidence="1">Uncharacterized protein</fullName>
    </submittedName>
</protein>
<reference evidence="2" key="1">
    <citation type="submission" date="2015-07" db="EMBL/GenBank/DDBJ databases">
        <title>Whole genome sequence of an Ensifer adhaerens strain isolated from a cave pool in the Wind Cave National Park.</title>
        <authorList>
            <person name="Eng W.W.H."/>
            <person name="Gan H.M."/>
            <person name="Barton H.A."/>
            <person name="Savka M.A."/>
        </authorList>
    </citation>
    <scope>NUCLEOTIDE SEQUENCE [LARGE SCALE GENOMIC DNA]</scope>
    <source>
        <strain evidence="2">SD006</strain>
    </source>
</reference>
<gene>
    <name evidence="1" type="ORF">AC244_22600</name>
</gene>